<dbReference type="EMBL" id="JBHUEJ010000049">
    <property type="protein sequence ID" value="MFD1712770.1"/>
    <property type="molecule type" value="Genomic_DNA"/>
</dbReference>
<sequence length="70" mass="7837">MTHCTIKIPDHVPDTSMECRSIGEAKQHFMTVSRDSYQLGIRITGYIHLAGASDQKKNEPDYILSTGERG</sequence>
<organism evidence="1 2">
    <name type="scientific">Ottowia flava</name>
    <dbReference type="NCBI Taxonomy" id="2675430"/>
    <lineage>
        <taxon>Bacteria</taxon>
        <taxon>Pseudomonadati</taxon>
        <taxon>Pseudomonadota</taxon>
        <taxon>Betaproteobacteria</taxon>
        <taxon>Burkholderiales</taxon>
        <taxon>Comamonadaceae</taxon>
        <taxon>Ottowia</taxon>
    </lineage>
</organism>
<accession>A0ABW4KXI4</accession>
<gene>
    <name evidence="1" type="ORF">ACFSF0_19405</name>
</gene>
<evidence type="ECO:0000313" key="1">
    <source>
        <dbReference type="EMBL" id="MFD1712770.1"/>
    </source>
</evidence>
<protein>
    <submittedName>
        <fullName evidence="1">Uncharacterized protein</fullName>
    </submittedName>
</protein>
<dbReference type="Proteomes" id="UP001597304">
    <property type="component" value="Unassembled WGS sequence"/>
</dbReference>
<proteinExistence type="predicted"/>
<name>A0ABW4KXI4_9BURK</name>
<evidence type="ECO:0000313" key="2">
    <source>
        <dbReference type="Proteomes" id="UP001597304"/>
    </source>
</evidence>
<comment type="caution">
    <text evidence="1">The sequence shown here is derived from an EMBL/GenBank/DDBJ whole genome shotgun (WGS) entry which is preliminary data.</text>
</comment>
<reference evidence="2" key="1">
    <citation type="journal article" date="2019" name="Int. J. Syst. Evol. Microbiol.">
        <title>The Global Catalogue of Microorganisms (GCM) 10K type strain sequencing project: providing services to taxonomists for standard genome sequencing and annotation.</title>
        <authorList>
            <consortium name="The Broad Institute Genomics Platform"/>
            <consortium name="The Broad Institute Genome Sequencing Center for Infectious Disease"/>
            <person name="Wu L."/>
            <person name="Ma J."/>
        </authorList>
    </citation>
    <scope>NUCLEOTIDE SEQUENCE [LARGE SCALE GENOMIC DNA]</scope>
    <source>
        <strain evidence="2">LMG 29247</strain>
    </source>
</reference>
<dbReference type="RefSeq" id="WP_147914663.1">
    <property type="nucleotide sequence ID" value="NZ_JBHUEJ010000049.1"/>
</dbReference>
<keyword evidence="2" id="KW-1185">Reference proteome</keyword>